<organism evidence="2 3">
    <name type="scientific">Splendidivirga corallicola</name>
    <dbReference type="NCBI Taxonomy" id="3051826"/>
    <lineage>
        <taxon>Bacteria</taxon>
        <taxon>Pseudomonadati</taxon>
        <taxon>Bacteroidota</taxon>
        <taxon>Cytophagia</taxon>
        <taxon>Cytophagales</taxon>
        <taxon>Splendidivirgaceae</taxon>
        <taxon>Splendidivirga</taxon>
    </lineage>
</organism>
<name>A0ABT8KY31_9BACT</name>
<gene>
    <name evidence="2" type="ORF">QQ008_30110</name>
</gene>
<evidence type="ECO:0000256" key="1">
    <source>
        <dbReference type="SAM" id="SignalP"/>
    </source>
</evidence>
<evidence type="ECO:0000313" key="3">
    <source>
        <dbReference type="Proteomes" id="UP001172082"/>
    </source>
</evidence>
<dbReference type="Proteomes" id="UP001172082">
    <property type="component" value="Unassembled WGS sequence"/>
</dbReference>
<keyword evidence="3" id="KW-1185">Reference proteome</keyword>
<feature type="chain" id="PRO_5045527134" evidence="1">
    <location>
        <begin position="21"/>
        <end position="162"/>
    </location>
</feature>
<reference evidence="2" key="1">
    <citation type="submission" date="2023-06" db="EMBL/GenBank/DDBJ databases">
        <title>Genomic of Parafulvivirga corallium.</title>
        <authorList>
            <person name="Wang G."/>
        </authorList>
    </citation>
    <scope>NUCLEOTIDE SEQUENCE</scope>
    <source>
        <strain evidence="2">BMA10</strain>
    </source>
</reference>
<evidence type="ECO:0000313" key="2">
    <source>
        <dbReference type="EMBL" id="MDN5205677.1"/>
    </source>
</evidence>
<sequence>MKFSPTPILILIFCVLILNACDSSRVFEQNTDLENGYWPKNDVKAFDFEIKDETEAYNIYYNIRNSISYPYHNLYLTYSIEDSLGNNISQALQNMNLFDPKTGEPVGSGLGDIFDIQILALKDFKFKHPGKYTFRMQQFMRMDTLPDILAVGMRIERATQKN</sequence>
<dbReference type="NCBIfam" id="TIGR03511">
    <property type="entry name" value="GldH_lipo"/>
    <property type="match status" value="1"/>
</dbReference>
<dbReference type="InterPro" id="IPR020018">
    <property type="entry name" value="Motility-assoc_lipoprot_GldH"/>
</dbReference>
<dbReference type="EMBL" id="JAUJEA010000024">
    <property type="protein sequence ID" value="MDN5205677.1"/>
    <property type="molecule type" value="Genomic_DNA"/>
</dbReference>
<dbReference type="RefSeq" id="WP_346755695.1">
    <property type="nucleotide sequence ID" value="NZ_JAUJEA010000024.1"/>
</dbReference>
<protein>
    <submittedName>
        <fullName evidence="2">Gliding motility lipoprotein GldH</fullName>
    </submittedName>
</protein>
<proteinExistence type="predicted"/>
<keyword evidence="1" id="KW-0732">Signal</keyword>
<accession>A0ABT8KY31</accession>
<dbReference type="Pfam" id="PF14109">
    <property type="entry name" value="GldH_lipo"/>
    <property type="match status" value="1"/>
</dbReference>
<feature type="signal peptide" evidence="1">
    <location>
        <begin position="1"/>
        <end position="20"/>
    </location>
</feature>
<keyword evidence="2" id="KW-0449">Lipoprotein</keyword>
<comment type="caution">
    <text evidence="2">The sequence shown here is derived from an EMBL/GenBank/DDBJ whole genome shotgun (WGS) entry which is preliminary data.</text>
</comment>